<feature type="compositionally biased region" description="Basic residues" evidence="1">
    <location>
        <begin position="51"/>
        <end position="62"/>
    </location>
</feature>
<accession>A0A0A8XT21</accession>
<evidence type="ECO:0000313" key="2">
    <source>
        <dbReference type="EMBL" id="JAD15918.1"/>
    </source>
</evidence>
<dbReference type="AlphaFoldDB" id="A0A0A8XT21"/>
<dbReference type="EMBL" id="GBRH01281977">
    <property type="protein sequence ID" value="JAD15918.1"/>
    <property type="molecule type" value="Transcribed_RNA"/>
</dbReference>
<organism evidence="2">
    <name type="scientific">Arundo donax</name>
    <name type="common">Giant reed</name>
    <name type="synonym">Donax arundinaceus</name>
    <dbReference type="NCBI Taxonomy" id="35708"/>
    <lineage>
        <taxon>Eukaryota</taxon>
        <taxon>Viridiplantae</taxon>
        <taxon>Streptophyta</taxon>
        <taxon>Embryophyta</taxon>
        <taxon>Tracheophyta</taxon>
        <taxon>Spermatophyta</taxon>
        <taxon>Magnoliopsida</taxon>
        <taxon>Liliopsida</taxon>
        <taxon>Poales</taxon>
        <taxon>Poaceae</taxon>
        <taxon>PACMAD clade</taxon>
        <taxon>Arundinoideae</taxon>
        <taxon>Arundineae</taxon>
        <taxon>Arundo</taxon>
    </lineage>
</organism>
<name>A0A0A8XT21_ARUDO</name>
<feature type="region of interest" description="Disordered" evidence="1">
    <location>
        <begin position="23"/>
        <end position="76"/>
    </location>
</feature>
<reference evidence="2" key="2">
    <citation type="journal article" date="2015" name="Data Brief">
        <title>Shoot transcriptome of the giant reed, Arundo donax.</title>
        <authorList>
            <person name="Barrero R.A."/>
            <person name="Guerrero F.D."/>
            <person name="Moolhuijzen P."/>
            <person name="Goolsby J.A."/>
            <person name="Tidwell J."/>
            <person name="Bellgard S.E."/>
            <person name="Bellgard M.I."/>
        </authorList>
    </citation>
    <scope>NUCLEOTIDE SEQUENCE</scope>
    <source>
        <tissue evidence="2">Shoot tissue taken approximately 20 cm above the soil surface</tissue>
    </source>
</reference>
<protein>
    <submittedName>
        <fullName evidence="2">Uncharacterized protein</fullName>
    </submittedName>
</protein>
<evidence type="ECO:0000256" key="1">
    <source>
        <dbReference type="SAM" id="MobiDB-lite"/>
    </source>
</evidence>
<sequence>MCLYHQLLRAYRSGHQHGAVDLARLKRRRRLPGGEARRKALDPGETGRQRQTARRQKRHQPRRCSGVGASPPCSHS</sequence>
<proteinExistence type="predicted"/>
<reference evidence="2" key="1">
    <citation type="submission" date="2014-09" db="EMBL/GenBank/DDBJ databases">
        <authorList>
            <person name="Magalhaes I.L.F."/>
            <person name="Oliveira U."/>
            <person name="Santos F.R."/>
            <person name="Vidigal T.H.D.A."/>
            <person name="Brescovit A.D."/>
            <person name="Santos A.J."/>
        </authorList>
    </citation>
    <scope>NUCLEOTIDE SEQUENCE</scope>
    <source>
        <tissue evidence="2">Shoot tissue taken approximately 20 cm above the soil surface</tissue>
    </source>
</reference>
<feature type="compositionally biased region" description="Basic and acidic residues" evidence="1">
    <location>
        <begin position="35"/>
        <end position="48"/>
    </location>
</feature>